<proteinExistence type="inferred from homology"/>
<evidence type="ECO:0000313" key="12">
    <source>
        <dbReference type="Proteomes" id="UP001320209"/>
    </source>
</evidence>
<dbReference type="PROSITE" id="PS50881">
    <property type="entry name" value="S5_DSRBD"/>
    <property type="match status" value="1"/>
</dbReference>
<dbReference type="SUPFAM" id="SSF54211">
    <property type="entry name" value="Ribosomal protein S5 domain 2-like"/>
    <property type="match status" value="1"/>
</dbReference>
<evidence type="ECO:0000256" key="7">
    <source>
        <dbReference type="ARBA" id="ARBA00035255"/>
    </source>
</evidence>
<comment type="subunit">
    <text evidence="8">Part of the 30S ribosomal subunit. Contacts proteins S4 and S8.</text>
</comment>
<accession>A0ABM7V8A4</accession>
<dbReference type="InterPro" id="IPR013810">
    <property type="entry name" value="Ribosomal_uS5_N"/>
</dbReference>
<keyword evidence="5 8" id="KW-0689">Ribosomal protein</keyword>
<dbReference type="InterPro" id="IPR005324">
    <property type="entry name" value="Ribosomal_uS5_C"/>
</dbReference>
<keyword evidence="3 8" id="KW-0699">rRNA-binding</keyword>
<dbReference type="Pfam" id="PF00333">
    <property type="entry name" value="Ribosomal_S5"/>
    <property type="match status" value="1"/>
</dbReference>
<dbReference type="InterPro" id="IPR000851">
    <property type="entry name" value="Ribosomal_uS5"/>
</dbReference>
<dbReference type="Gene3D" id="3.30.230.10">
    <property type="match status" value="1"/>
</dbReference>
<dbReference type="InterPro" id="IPR014721">
    <property type="entry name" value="Ribsml_uS5_D2-typ_fold_subgr"/>
</dbReference>
<evidence type="ECO:0000256" key="1">
    <source>
        <dbReference type="ARBA" id="ARBA00003093"/>
    </source>
</evidence>
<evidence type="ECO:0000256" key="6">
    <source>
        <dbReference type="ARBA" id="ARBA00023274"/>
    </source>
</evidence>
<dbReference type="HAMAP" id="MF_01307_B">
    <property type="entry name" value="Ribosomal_uS5_B"/>
    <property type="match status" value="1"/>
</dbReference>
<dbReference type="RefSeq" id="WP_236865304.1">
    <property type="nucleotide sequence ID" value="NZ_AP025225.1"/>
</dbReference>
<evidence type="ECO:0000256" key="9">
    <source>
        <dbReference type="RuleBase" id="RU003823"/>
    </source>
</evidence>
<dbReference type="InterPro" id="IPR005712">
    <property type="entry name" value="Ribosomal_uS5_bac-type"/>
</dbReference>
<dbReference type="SUPFAM" id="SSF54768">
    <property type="entry name" value="dsRNA-binding domain-like"/>
    <property type="match status" value="1"/>
</dbReference>
<dbReference type="PROSITE" id="PS00585">
    <property type="entry name" value="RIBOSOMAL_S5"/>
    <property type="match status" value="1"/>
</dbReference>
<evidence type="ECO:0000256" key="2">
    <source>
        <dbReference type="ARBA" id="ARBA00008945"/>
    </source>
</evidence>
<comment type="domain">
    <text evidence="8">The N-terminal domain interacts with the head of the 30S subunit; the C-terminal domain interacts with the body and contacts protein S4. The interaction surface between S4 and S5 is involved in control of translational fidelity.</text>
</comment>
<dbReference type="PANTHER" id="PTHR48277">
    <property type="entry name" value="MITOCHONDRIAL RIBOSOMAL PROTEIN S5"/>
    <property type="match status" value="1"/>
</dbReference>
<evidence type="ECO:0000313" key="11">
    <source>
        <dbReference type="EMBL" id="BDB95999.1"/>
    </source>
</evidence>
<protein>
    <recommendedName>
        <fullName evidence="7 8">Small ribosomal subunit protein uS5</fullName>
    </recommendedName>
</protein>
<evidence type="ECO:0000256" key="8">
    <source>
        <dbReference type="HAMAP-Rule" id="MF_01307"/>
    </source>
</evidence>
<dbReference type="Pfam" id="PF03719">
    <property type="entry name" value="Ribosomal_S5_C"/>
    <property type="match status" value="1"/>
</dbReference>
<evidence type="ECO:0000256" key="4">
    <source>
        <dbReference type="ARBA" id="ARBA00022884"/>
    </source>
</evidence>
<comment type="function">
    <text evidence="1 8">Located at the back of the 30S subunit body where it stabilizes the conformation of the head with respect to the body.</text>
</comment>
<dbReference type="NCBIfam" id="TIGR01021">
    <property type="entry name" value="rpsE_bact"/>
    <property type="match status" value="1"/>
</dbReference>
<dbReference type="PANTHER" id="PTHR48277:SF1">
    <property type="entry name" value="MITOCHONDRIAL RIBOSOMAL PROTEIN S5"/>
    <property type="match status" value="1"/>
</dbReference>
<dbReference type="InterPro" id="IPR020568">
    <property type="entry name" value="Ribosomal_Su5_D2-typ_SF"/>
</dbReference>
<evidence type="ECO:0000259" key="10">
    <source>
        <dbReference type="PROSITE" id="PS50881"/>
    </source>
</evidence>
<dbReference type="Proteomes" id="UP001320209">
    <property type="component" value="Chromosome"/>
</dbReference>
<evidence type="ECO:0000256" key="5">
    <source>
        <dbReference type="ARBA" id="ARBA00022980"/>
    </source>
</evidence>
<name>A0ABM7V8A4_9PROT</name>
<dbReference type="Gene3D" id="3.30.160.20">
    <property type="match status" value="1"/>
</dbReference>
<reference evidence="11" key="1">
    <citation type="submission" date="2021-10" db="EMBL/GenBank/DDBJ databases">
        <title>Genome Sequence of The Candidatus Hydrogeosomobacter endosymbioticus, an Intracellular Bacterial Symbiont of the Anaerobic Ciliate GW7.</title>
        <authorList>
            <person name="Shiohama Y."/>
            <person name="Shinzato N."/>
        </authorList>
    </citation>
    <scope>NUCLEOTIDE SEQUENCE [LARGE SCALE GENOMIC DNA]</scope>
    <source>
        <strain evidence="11">200920</strain>
    </source>
</reference>
<comment type="similarity">
    <text evidence="2 8 9">Belongs to the universal ribosomal protein uS5 family.</text>
</comment>
<sequence>MVRERSSKPADKELIRRFVSVSRVSKVVKGGKRFNFSALVVVGDGKGSVGYGAGKAREVSDALRKAGDIATRSMRRVPLKEGRTVHQDHMASFGAGKVFVRSAPKGTGVIAGGAMRAVFEAVGVQDIVAKVIGSSNPHNVVKATVRALEAIQSPRMVANKRGKKIFEVFGAAQSSPREKVVG</sequence>
<gene>
    <name evidence="8 11" type="primary">rpsE</name>
    <name evidence="11" type="ORF">HYD_1320</name>
</gene>
<comment type="function">
    <text evidence="8">With S4 and S12 plays an important role in translational accuracy.</text>
</comment>
<dbReference type="InterPro" id="IPR018192">
    <property type="entry name" value="Ribosomal_uS5_N_CS"/>
</dbReference>
<keyword evidence="12" id="KW-1185">Reference proteome</keyword>
<feature type="domain" description="S5 DRBM" evidence="10">
    <location>
        <begin position="14"/>
        <end position="77"/>
    </location>
</feature>
<keyword evidence="6 8" id="KW-0687">Ribonucleoprotein</keyword>
<organism evidence="11 12">
    <name type="scientific">Candidatus Hydrogenosomobacter endosymbioticus</name>
    <dbReference type="NCBI Taxonomy" id="2558174"/>
    <lineage>
        <taxon>Bacteria</taxon>
        <taxon>Pseudomonadati</taxon>
        <taxon>Pseudomonadota</taxon>
        <taxon>Alphaproteobacteria</taxon>
        <taxon>Holosporales</taxon>
        <taxon>Holosporaceae</taxon>
        <taxon>Candidatus Hydrogenosomobacter</taxon>
    </lineage>
</organism>
<dbReference type="EMBL" id="AP025225">
    <property type="protein sequence ID" value="BDB95999.1"/>
    <property type="molecule type" value="Genomic_DNA"/>
</dbReference>
<evidence type="ECO:0000256" key="3">
    <source>
        <dbReference type="ARBA" id="ARBA00022730"/>
    </source>
</evidence>
<keyword evidence="4 8" id="KW-0694">RNA-binding</keyword>
<dbReference type="GO" id="GO:0005840">
    <property type="term" value="C:ribosome"/>
    <property type="evidence" value="ECO:0007669"/>
    <property type="project" value="UniProtKB-KW"/>
</dbReference>